<dbReference type="InterPro" id="IPR011032">
    <property type="entry name" value="GroES-like_sf"/>
</dbReference>
<organism evidence="3 4">
    <name type="scientific">Filobasidium floriforme</name>
    <dbReference type="NCBI Taxonomy" id="5210"/>
    <lineage>
        <taxon>Eukaryota</taxon>
        <taxon>Fungi</taxon>
        <taxon>Dikarya</taxon>
        <taxon>Basidiomycota</taxon>
        <taxon>Agaricomycotina</taxon>
        <taxon>Tremellomycetes</taxon>
        <taxon>Filobasidiales</taxon>
        <taxon>Filobasidiaceae</taxon>
        <taxon>Filobasidium</taxon>
    </lineage>
</organism>
<accession>A0A8K0JEW1</accession>
<sequence length="350" mass="38063">MSSNTMQQYRLYKQGSTEGLRLETVEKPRLRSSTEVLIKVHAISLNARDNQIVNGTYGAPVREGVVVVSDGAGEIVEVGLDVDLFKVGDRVTAMPMPGHNAGEYPEPRLYTKALGSGTDGLASEYFRASQEDVIHMPSHMTYEEAATLPIACGTAWSALYGRTKQVTSGDVVVCMGTGGVSFFTAALALGAGARVIMTSSSDEKADKIRQHLSHLIKTQDAFQVMNRKKHPKVETEVKRLTGGNKADFIIEIGGVKTLPSSIRCMKPGGLIALTGMLTNIASLLLWGGPIARGIGPAPRNEMKRMHRALEASQFRPLVDKVFEFYQLKEAYEYSLGSNFLGKIVIRVAKD</sequence>
<dbReference type="InterPro" id="IPR036291">
    <property type="entry name" value="NAD(P)-bd_dom_sf"/>
</dbReference>
<dbReference type="Pfam" id="PF00107">
    <property type="entry name" value="ADH_zinc_N"/>
    <property type="match status" value="1"/>
</dbReference>
<dbReference type="InterPro" id="IPR052711">
    <property type="entry name" value="Zinc_ADH-like"/>
</dbReference>
<proteinExistence type="predicted"/>
<dbReference type="SMART" id="SM00829">
    <property type="entry name" value="PKS_ER"/>
    <property type="match status" value="1"/>
</dbReference>
<dbReference type="Gene3D" id="3.90.180.10">
    <property type="entry name" value="Medium-chain alcohol dehydrogenases, catalytic domain"/>
    <property type="match status" value="1"/>
</dbReference>
<dbReference type="GO" id="GO:0016491">
    <property type="term" value="F:oxidoreductase activity"/>
    <property type="evidence" value="ECO:0007669"/>
    <property type="project" value="InterPro"/>
</dbReference>
<reference evidence="3" key="1">
    <citation type="submission" date="2020-04" db="EMBL/GenBank/DDBJ databases">
        <title>Analysis of mating type loci in Filobasidium floriforme.</title>
        <authorList>
            <person name="Nowrousian M."/>
        </authorList>
    </citation>
    <scope>NUCLEOTIDE SEQUENCE</scope>
    <source>
        <strain evidence="3">CBS 6242</strain>
    </source>
</reference>
<dbReference type="Pfam" id="PF08240">
    <property type="entry name" value="ADH_N"/>
    <property type="match status" value="1"/>
</dbReference>
<dbReference type="InterPro" id="IPR013149">
    <property type="entry name" value="ADH-like_C"/>
</dbReference>
<comment type="caution">
    <text evidence="3">The sequence shown here is derived from an EMBL/GenBank/DDBJ whole genome shotgun (WGS) entry which is preliminary data.</text>
</comment>
<dbReference type="SUPFAM" id="SSF50129">
    <property type="entry name" value="GroES-like"/>
    <property type="match status" value="1"/>
</dbReference>
<evidence type="ECO:0000259" key="2">
    <source>
        <dbReference type="SMART" id="SM00829"/>
    </source>
</evidence>
<keyword evidence="4" id="KW-1185">Reference proteome</keyword>
<feature type="domain" description="Enoyl reductase (ER)" evidence="2">
    <location>
        <begin position="15"/>
        <end position="345"/>
    </location>
</feature>
<keyword evidence="1" id="KW-1133">Transmembrane helix</keyword>
<keyword evidence="1" id="KW-0812">Transmembrane</keyword>
<evidence type="ECO:0000313" key="4">
    <source>
        <dbReference type="Proteomes" id="UP000812966"/>
    </source>
</evidence>
<dbReference type="Proteomes" id="UP000812966">
    <property type="component" value="Unassembled WGS sequence"/>
</dbReference>
<dbReference type="AlphaFoldDB" id="A0A8K0JEW1"/>
<dbReference type="PANTHER" id="PTHR45033:SF2">
    <property type="entry name" value="ZINC-TYPE ALCOHOL DEHYDROGENASE-LIKE PROTEIN C1773.06C"/>
    <property type="match status" value="1"/>
</dbReference>
<dbReference type="InterPro" id="IPR013154">
    <property type="entry name" value="ADH-like_N"/>
</dbReference>
<evidence type="ECO:0000256" key="1">
    <source>
        <dbReference type="SAM" id="Phobius"/>
    </source>
</evidence>
<protein>
    <recommendedName>
        <fullName evidence="2">Enoyl reductase (ER) domain-containing protein</fullName>
    </recommendedName>
</protein>
<dbReference type="EMBL" id="JABELV010000247">
    <property type="protein sequence ID" value="KAG7527669.1"/>
    <property type="molecule type" value="Genomic_DNA"/>
</dbReference>
<dbReference type="InterPro" id="IPR020843">
    <property type="entry name" value="ER"/>
</dbReference>
<feature type="transmembrane region" description="Helical" evidence="1">
    <location>
        <begin position="270"/>
        <end position="295"/>
    </location>
</feature>
<dbReference type="Gene3D" id="3.40.50.720">
    <property type="entry name" value="NAD(P)-binding Rossmann-like Domain"/>
    <property type="match status" value="1"/>
</dbReference>
<dbReference type="PANTHER" id="PTHR45033">
    <property type="match status" value="1"/>
</dbReference>
<dbReference type="CDD" id="cd08276">
    <property type="entry name" value="MDR7"/>
    <property type="match status" value="1"/>
</dbReference>
<dbReference type="SUPFAM" id="SSF51735">
    <property type="entry name" value="NAD(P)-binding Rossmann-fold domains"/>
    <property type="match status" value="1"/>
</dbReference>
<gene>
    <name evidence="3" type="ORF">FFLO_06702</name>
</gene>
<evidence type="ECO:0000313" key="3">
    <source>
        <dbReference type="EMBL" id="KAG7527669.1"/>
    </source>
</evidence>
<name>A0A8K0JEW1_9TREE</name>
<keyword evidence="1" id="KW-0472">Membrane</keyword>